<name>K6W5Y1_9MICO</name>
<dbReference type="EMBL" id="BAGZ01000005">
    <property type="protein sequence ID" value="GAB77232.1"/>
    <property type="molecule type" value="Genomic_DNA"/>
</dbReference>
<dbReference type="OrthoDB" id="9803828at2"/>
<dbReference type="RefSeq" id="WP_006501984.1">
    <property type="nucleotide sequence ID" value="NZ_BAGZ01000005.1"/>
</dbReference>
<dbReference type="Gene3D" id="3.40.50.1820">
    <property type="entry name" value="alpha/beta hydrolase"/>
    <property type="match status" value="1"/>
</dbReference>
<evidence type="ECO:0000256" key="1">
    <source>
        <dbReference type="ARBA" id="ARBA00022801"/>
    </source>
</evidence>
<evidence type="ECO:0000259" key="2">
    <source>
        <dbReference type="Pfam" id="PF07859"/>
    </source>
</evidence>
<dbReference type="Proteomes" id="UP000008495">
    <property type="component" value="Unassembled WGS sequence"/>
</dbReference>
<evidence type="ECO:0000313" key="3">
    <source>
        <dbReference type="EMBL" id="GAB77232.1"/>
    </source>
</evidence>
<dbReference type="PANTHER" id="PTHR48081:SF8">
    <property type="entry name" value="ALPHA_BETA HYDROLASE FOLD-3 DOMAIN-CONTAINING PROTEIN-RELATED"/>
    <property type="match status" value="1"/>
</dbReference>
<dbReference type="SUPFAM" id="SSF53474">
    <property type="entry name" value="alpha/beta-Hydrolases"/>
    <property type="match status" value="1"/>
</dbReference>
<organism evidence="3 4">
    <name type="scientific">Austwickia chelonae NBRC 105200</name>
    <dbReference type="NCBI Taxonomy" id="1184607"/>
    <lineage>
        <taxon>Bacteria</taxon>
        <taxon>Bacillati</taxon>
        <taxon>Actinomycetota</taxon>
        <taxon>Actinomycetes</taxon>
        <taxon>Micrococcales</taxon>
        <taxon>Dermatophilaceae</taxon>
        <taxon>Austwickia</taxon>
    </lineage>
</organism>
<dbReference type="InterPro" id="IPR029058">
    <property type="entry name" value="AB_hydrolase_fold"/>
</dbReference>
<protein>
    <recommendedName>
        <fullName evidence="2">Alpha/beta hydrolase fold-3 domain-containing protein</fullName>
    </recommendedName>
</protein>
<gene>
    <name evidence="3" type="ORF">AUCHE_05_01370</name>
</gene>
<dbReference type="AlphaFoldDB" id="K6W5Y1"/>
<keyword evidence="4" id="KW-1185">Reference proteome</keyword>
<feature type="domain" description="Alpha/beta hydrolase fold-3" evidence="2">
    <location>
        <begin position="104"/>
        <end position="314"/>
    </location>
</feature>
<reference evidence="3 4" key="1">
    <citation type="submission" date="2012-08" db="EMBL/GenBank/DDBJ databases">
        <title>Whole genome shotgun sequence of Austwickia chelonae NBRC 105200.</title>
        <authorList>
            <person name="Yoshida I."/>
            <person name="Hosoyama A."/>
            <person name="Tsuchikane K."/>
            <person name="Katsumata H."/>
            <person name="Ando Y."/>
            <person name="Ohji S."/>
            <person name="Hamada M."/>
            <person name="Tamura T."/>
            <person name="Yamazoe A."/>
            <person name="Yamazaki S."/>
            <person name="Fujita N."/>
        </authorList>
    </citation>
    <scope>NUCLEOTIDE SEQUENCE [LARGE SCALE GENOMIC DNA]</scope>
    <source>
        <strain evidence="3 4">NBRC 105200</strain>
    </source>
</reference>
<sequence>MTTTRGPQEPCVGSPTARRIPCYDPELAPLAAQGSVDGHSLRAEDIPRLRALTDHWRPRPETLRRSGRVWPEERTVPGREGHPDVPVVLLWPTTPYTGPRPALLACHGGGMVTGTAYSGTPALALWVEELGVVVFSVGYRLAPEYRHPAAVEDVMTVWSWMHAHAEDLGLDPARSGVFGVSAGACLAASFSLQARDLRLPSPRYQILQDAMLDDRHHRPSTFEHMDSGVWDRISSCTAWESYLGPAVAREEVSFYAAPGRAADHPEVLRGLPSTFLDVGTEDLFRDDVLAFGAALVGAGVPTEMHLWAGGWHGFSEMAPHVRLAQDANEARRRFLARRLAEGSGDV</sequence>
<dbReference type="InterPro" id="IPR050300">
    <property type="entry name" value="GDXG_lipolytic_enzyme"/>
</dbReference>
<dbReference type="eggNOG" id="COG0657">
    <property type="taxonomic scope" value="Bacteria"/>
</dbReference>
<keyword evidence="1" id="KW-0378">Hydrolase</keyword>
<proteinExistence type="predicted"/>
<dbReference type="STRING" id="100225.SAMN05421595_1047"/>
<dbReference type="PANTHER" id="PTHR48081">
    <property type="entry name" value="AB HYDROLASE SUPERFAMILY PROTEIN C4A8.06C"/>
    <property type="match status" value="1"/>
</dbReference>
<dbReference type="InterPro" id="IPR013094">
    <property type="entry name" value="AB_hydrolase_3"/>
</dbReference>
<accession>K6W5Y1</accession>
<comment type="caution">
    <text evidence="3">The sequence shown here is derived from an EMBL/GenBank/DDBJ whole genome shotgun (WGS) entry which is preliminary data.</text>
</comment>
<evidence type="ECO:0000313" key="4">
    <source>
        <dbReference type="Proteomes" id="UP000008495"/>
    </source>
</evidence>
<dbReference type="GO" id="GO:0016787">
    <property type="term" value="F:hydrolase activity"/>
    <property type="evidence" value="ECO:0007669"/>
    <property type="project" value="UniProtKB-KW"/>
</dbReference>
<dbReference type="Pfam" id="PF07859">
    <property type="entry name" value="Abhydrolase_3"/>
    <property type="match status" value="1"/>
</dbReference>